<dbReference type="SUPFAM" id="SSF47031">
    <property type="entry name" value="Second domain of FERM"/>
    <property type="match status" value="1"/>
</dbReference>
<feature type="domain" description="I/LWEQ" evidence="5">
    <location>
        <begin position="2274"/>
        <end position="2510"/>
    </location>
</feature>
<dbReference type="InterPro" id="IPR037438">
    <property type="entry name" value="Talin1/2-RS"/>
</dbReference>
<dbReference type="InterPro" id="IPR014352">
    <property type="entry name" value="FERM/acyl-CoA-bd_prot_sf"/>
</dbReference>
<accession>A0A158Q4B3</accession>
<dbReference type="Gene3D" id="1.20.1420.10">
    <property type="entry name" value="Talin, central domain"/>
    <property type="match status" value="7"/>
</dbReference>
<evidence type="ECO:0000256" key="3">
    <source>
        <dbReference type="ARBA" id="ARBA00023212"/>
    </source>
</evidence>
<dbReference type="InterPro" id="IPR057346">
    <property type="entry name" value="Talin1/2_VBS2"/>
</dbReference>
<dbReference type="PROSITE" id="PS50057">
    <property type="entry name" value="FERM_3"/>
    <property type="match status" value="1"/>
</dbReference>
<dbReference type="InterPro" id="IPR015224">
    <property type="entry name" value="Talin_cent"/>
</dbReference>
<evidence type="ECO:0000256" key="1">
    <source>
        <dbReference type="ARBA" id="ARBA00004245"/>
    </source>
</evidence>
<sequence>MGVISLNVIWAPKNNEQSSIKKTMQFDPSTLVFDACKIIREKIVGNNINPKEFGLFRLEDDPTKCVWMENGRTLEYYLVRNGDTVEYKKKIRALKVRMLDEAVKTVMVDESQPVGELMVVICSKIGISNHEEYSMVRQSLDHDWRSSLTLKDERRGKSEERGLGFGTLGRNKEKKMEQLRAKLHTDEELLWLDHGKTLREQSIGDDEILILRRKYFFSDTNVDCRDPVQLNLLYEQCKVGVLQGNHPVTRDMACDLAALQCQIQYGDLQESRQKSASFLDLRELLPKEYVKSRDNEKKIVEAYRELAGKSELDAKRKNKLVPRLLGVNKECVMRVDEKTKEVLQEWPLEQVRRWAASPKTFTLDFGDYQDGYYSVQTADGEKIAQLIAGYIDIIIKKKRTRDHFGIEGDEGSTMLEDVVAPARATLVAHGQIGEGFAVESNVAIPGVLRTSIEPSSGQRSAMNGAHYGAVSGQILQQQISRGQHAQIVDSQERAQRALIGTIEASIKAVEKAEEEIEKPVEIEIPRLTTDPASRRWVETKVEVEKQKVGDQLAQMGAATAQVVQLTAVPDEIDSKVGTAIATIGSNMPEMGRGVRELAALLPDERKAGDLIDATRKLCGAFSDFLHTVNPEHEEKRTTVLAAAGRVGDFSQAVINTLEEPTQEVKVFHDHLVQRAKNVATSTAQLVLRAKTISAECEEPALQDKVIHSATQCAFATSQLVACARVVAPTIDSPACQEQLTSAAKQVTRAVEELLVDAQAACSKSSGDGKRSFGDIHGAARQVTIALDDLLSHVKTSPKLIKTTKEEYEEFEQVLSQSRRIITHQGPPEDMIRQGESAIRHSRILVEQMEAEAVRAPEQRDRLLEAARSVAQATSRMIDATKECQIRPHAAESQVALRTAAEKLVTVTSEATSDQQSKRTMEHLEQAAKQTAAAATQMIAAANASQQYIESRTVTETLVVECTETAEHVPRLIASIRESQAAKIPSEKFRAQSNLIKNTTQVLQPATRLVEIARQTVPSVPDQHVASHLQSTSQQLSTQLAELRVALNNAQQLNFEMQLAHTEDLIKELDNELIQIGRAAQNAQLTAVPGESAENATSKLMGAARQVGSTLTQMVSAATSGDRQHIGASAMQAAQSLRTFTSAVHGVCATRRDTPFDRFIVNARSVVHDSGRIFDRVREHGTSSQLNEAMKTVSVSLRQCLSCLPDNQHVERAVTQLKTFRVSEVSQTVDLRGAASRLIEACSELAVKLHAPEQAAAVDIFVRSYTDFHTAVSQAVRQQPDMLQRQKCVTYLETIREEAVNVIVRTHAASMDTDNAAVLQALSQSTRSLTDSVNAIVENVGREAPWQRECDAALRQIQSVRHIFTRSTLPVNNEGYYESLDTVTEQAKRLGEGMTGIARNAKGQDTHALCDSVRVAANAICSLAEGAAQSAYLVGVADPKSQHGQRAIIDSAKCDRSIQIVKQICERIRSGDYTQQQILDDATVIAKHTSALANLCREASENTSNVNLKKQFINCARDVASSTASLITAVKQLDSSFTEKNRKECTEAATSLTIAADQLEVFVDNPDFAAVPAKISASGEKAQKPILAFGSEMLDASYEMITTAKHLAASPTDSSTWQRLADNSKVVSESIKSLVSAIREQAPGQGDLDNAVTRLRQMLSQIDRCALDAYQDRLPRSTVTEQRVHQQILHSCQSVYDRIQPLCEAATGHSESLGRTVREHMVAIEPLVKSAIDAASATYDTKSQNIIFEQCKTIIEAELQMVYACKDAGGNPKAHELHGVVEESARQLKEALGDMQRHINHLASEAGVIHGVVETISRSIALTDESSSQLAGSFADAQTNMINLLEEISRIATDMPIISPESLGASALTLSERYADLASESRLAIATLSSPNLAQKLRVAVQKLGTACIELVKIAGKRRATPNDHKLLDDLSYGSHIVVERIQEILATLHEGSKGTQACINAANTVSGIIGDLDTTIMFATAGSLNPQKGTEKFGEHREAILKTAKALVEDTKALVAGAASNQEQLAVAAQNAVRTIVNLSDAVKNGAVSLSSDNAEAQVMIIHAVRDVAAALSNLIQATKNASGRSLHDPAMNNLKEAAKIMVTNVTSLLKTVKTVEDEHQRGTRALEAAIEAIGQEIRAYDSGEAPSRGTATAEDVIRSTKNLTASTSRVAAAAQTLLQNDIIAAANLARQAVCELLATTRAAAQTADSVDARYRTLDCGREVATQVRALLINLQNLLSRSGDQFARNALLETSRNIAKVVAELVNCGELLNDDLSDPSDPTVIAENELLGAANSIESASVKLAQLKPRQIHKVDESLTFDEQILAAAKSIATAVQTLVKAASAAQRELVAQGRLEERPIFASDDYQWSEGLISAARVVAAAVHQLCEAANALVQGHSSEEKLISAAKQVASSTAHLLVACKVKSDLDSRAMQRLQSAGHAVKTATEHLVMAARSAIHEDERTLVISQRMVSGIAQVMDAQEQVLRKERELTEARGMLAALNKARYERGMSPTAE</sequence>
<dbReference type="InterPro" id="IPR035963">
    <property type="entry name" value="FERM_2"/>
</dbReference>
<dbReference type="CDD" id="cd17089">
    <property type="entry name" value="FERM_F0_TLN"/>
    <property type="match status" value="1"/>
</dbReference>
<dbReference type="CDD" id="cd12150">
    <property type="entry name" value="talin-RS"/>
    <property type="match status" value="1"/>
</dbReference>
<dbReference type="GO" id="GO:0005178">
    <property type="term" value="F:integrin binding"/>
    <property type="evidence" value="ECO:0007669"/>
    <property type="project" value="TreeGrafter"/>
</dbReference>
<dbReference type="PANTHER" id="PTHR19981">
    <property type="entry name" value="TALIN"/>
    <property type="match status" value="1"/>
</dbReference>
<evidence type="ECO:0000259" key="4">
    <source>
        <dbReference type="PROSITE" id="PS50057"/>
    </source>
</evidence>
<keyword evidence="3" id="KW-0206">Cytoskeleton</keyword>
<dbReference type="InterPro" id="IPR019749">
    <property type="entry name" value="Band_41_domain"/>
</dbReference>
<dbReference type="InterPro" id="IPR002404">
    <property type="entry name" value="IRS_PTB"/>
</dbReference>
<dbReference type="InterPro" id="IPR000299">
    <property type="entry name" value="FERM_domain"/>
</dbReference>
<dbReference type="Proteomes" id="UP000274756">
    <property type="component" value="Unassembled WGS sequence"/>
</dbReference>
<evidence type="ECO:0000256" key="2">
    <source>
        <dbReference type="ARBA" id="ARBA00022490"/>
    </source>
</evidence>
<dbReference type="InterPro" id="IPR036723">
    <property type="entry name" value="Alpha-catenin/vinculin-like_sf"/>
</dbReference>
<dbReference type="GO" id="GO:0005925">
    <property type="term" value="C:focal adhesion"/>
    <property type="evidence" value="ECO:0007669"/>
    <property type="project" value="InterPro"/>
</dbReference>
<dbReference type="GO" id="GO:0001726">
    <property type="term" value="C:ruffle"/>
    <property type="evidence" value="ECO:0007669"/>
    <property type="project" value="InterPro"/>
</dbReference>
<dbReference type="GO" id="GO:0005856">
    <property type="term" value="C:cytoskeleton"/>
    <property type="evidence" value="ECO:0007669"/>
    <property type="project" value="UniProtKB-SubCell"/>
</dbReference>
<dbReference type="FunFam" id="1.20.1410.10:FF:000001">
    <property type="entry name" value="Talin 2"/>
    <property type="match status" value="1"/>
</dbReference>
<dbReference type="SMART" id="SM01244">
    <property type="entry name" value="IRS"/>
    <property type="match status" value="1"/>
</dbReference>
<dbReference type="InterPro" id="IPR049108">
    <property type="entry name" value="Talin_R4"/>
</dbReference>
<dbReference type="Pfam" id="PF08913">
    <property type="entry name" value="VBS"/>
    <property type="match status" value="1"/>
</dbReference>
<dbReference type="Proteomes" id="UP000038040">
    <property type="component" value="Unplaced"/>
</dbReference>
<dbReference type="GO" id="GO:0098609">
    <property type="term" value="P:cell-cell adhesion"/>
    <property type="evidence" value="ECO:0007669"/>
    <property type="project" value="TreeGrafter"/>
</dbReference>
<feature type="domain" description="FERM" evidence="4">
    <location>
        <begin position="92"/>
        <end position="441"/>
    </location>
</feature>
<dbReference type="Pfam" id="PF01608">
    <property type="entry name" value="I_LWEQ"/>
    <property type="match status" value="1"/>
</dbReference>
<keyword evidence="2" id="KW-0963">Cytoplasm</keyword>
<dbReference type="GO" id="GO:0030036">
    <property type="term" value="P:actin cytoskeleton organization"/>
    <property type="evidence" value="ECO:0007669"/>
    <property type="project" value="TreeGrafter"/>
</dbReference>
<dbReference type="CDD" id="cd14473">
    <property type="entry name" value="FERM_B-lobe"/>
    <property type="match status" value="1"/>
</dbReference>
<dbReference type="CDD" id="cd17090">
    <property type="entry name" value="FERM_F1_TLN"/>
    <property type="match status" value="1"/>
</dbReference>
<dbReference type="OrthoDB" id="10262320at2759"/>
<organism evidence="7 9">
    <name type="scientific">Dracunculus medinensis</name>
    <name type="common">Guinea worm</name>
    <dbReference type="NCBI Taxonomy" id="318479"/>
    <lineage>
        <taxon>Eukaryota</taxon>
        <taxon>Metazoa</taxon>
        <taxon>Ecdysozoa</taxon>
        <taxon>Nematoda</taxon>
        <taxon>Chromadorea</taxon>
        <taxon>Rhabditida</taxon>
        <taxon>Spirurina</taxon>
        <taxon>Dracunculoidea</taxon>
        <taxon>Dracunculidae</taxon>
        <taxon>Dracunculus</taxon>
    </lineage>
</organism>
<evidence type="ECO:0000313" key="7">
    <source>
        <dbReference type="Proteomes" id="UP000038040"/>
    </source>
</evidence>
<reference evidence="6 8" key="2">
    <citation type="submission" date="2018-11" db="EMBL/GenBank/DDBJ databases">
        <authorList>
            <consortium name="Pathogen Informatics"/>
        </authorList>
    </citation>
    <scope>NUCLEOTIDE SEQUENCE [LARGE SCALE GENOMIC DNA]</scope>
</reference>
<name>A0A158Q4B3_DRAME</name>
<dbReference type="SMART" id="SM00295">
    <property type="entry name" value="B41"/>
    <property type="match status" value="1"/>
</dbReference>
<dbReference type="InterPro" id="IPR002558">
    <property type="entry name" value="ILWEQ_dom"/>
</dbReference>
<evidence type="ECO:0000259" key="5">
    <source>
        <dbReference type="PROSITE" id="PS50945"/>
    </source>
</evidence>
<dbReference type="Gene3D" id="1.20.1410.10">
    <property type="entry name" value="I/LWEQ domain"/>
    <property type="match status" value="1"/>
</dbReference>
<dbReference type="InterPro" id="IPR054082">
    <property type="entry name" value="Talin_IBS2B"/>
</dbReference>
<dbReference type="PANTHER" id="PTHR19981:SF1">
    <property type="entry name" value="RHEA, ISOFORM B"/>
    <property type="match status" value="1"/>
</dbReference>
<dbReference type="AlphaFoldDB" id="A0A158Q4B3"/>
<dbReference type="InterPro" id="IPR032425">
    <property type="entry name" value="FERM_f0"/>
</dbReference>
<dbReference type="WBParaSite" id="DME_0000447001-mRNA-1">
    <property type="protein sequence ID" value="DME_0000447001-mRNA-1"/>
    <property type="gene ID" value="DME_0000447001"/>
</dbReference>
<reference evidence="9" key="1">
    <citation type="submission" date="2016-04" db="UniProtKB">
        <authorList>
            <consortium name="WormBaseParasite"/>
        </authorList>
    </citation>
    <scope>IDENTIFICATION</scope>
</reference>
<comment type="subcellular location">
    <subcellularLocation>
        <location evidence="1">Cytoplasm</location>
        <location evidence="1">Cytoskeleton</location>
    </subcellularLocation>
</comment>
<proteinExistence type="predicted"/>
<dbReference type="Pfam" id="PF09141">
    <property type="entry name" value="Talin_middle"/>
    <property type="match status" value="1"/>
</dbReference>
<evidence type="ECO:0000313" key="8">
    <source>
        <dbReference type="Proteomes" id="UP000274756"/>
    </source>
</evidence>
<dbReference type="Gene3D" id="2.30.29.30">
    <property type="entry name" value="Pleckstrin-homology domain (PH domain)/Phosphotyrosine-binding domain (PTB)"/>
    <property type="match status" value="1"/>
</dbReference>
<evidence type="ECO:0000313" key="9">
    <source>
        <dbReference type="WBParaSite" id="DME_0000447001-mRNA-1"/>
    </source>
</evidence>
<dbReference type="InterPro" id="IPR036476">
    <property type="entry name" value="Talin_cent_sf"/>
</dbReference>
<dbReference type="InterPro" id="IPR015009">
    <property type="entry name" value="Vinculin-bd_dom"/>
</dbReference>
<protein>
    <submittedName>
        <fullName evidence="9">Talin-1</fullName>
    </submittedName>
</protein>
<dbReference type="Pfam" id="PF21865">
    <property type="entry name" value="TLN1-like_RS"/>
    <property type="match status" value="2"/>
</dbReference>
<dbReference type="Pfam" id="PF21692">
    <property type="entry name" value="Talin_R4"/>
    <property type="match status" value="2"/>
</dbReference>
<dbReference type="GO" id="GO:0005200">
    <property type="term" value="F:structural constituent of cytoskeleton"/>
    <property type="evidence" value="ECO:0007669"/>
    <property type="project" value="InterPro"/>
</dbReference>
<dbReference type="InterPro" id="IPR011993">
    <property type="entry name" value="PH-like_dom_sf"/>
</dbReference>
<dbReference type="GO" id="GO:0005737">
    <property type="term" value="C:cytoplasm"/>
    <property type="evidence" value="ECO:0007669"/>
    <property type="project" value="TreeGrafter"/>
</dbReference>
<dbReference type="SMART" id="SM00307">
    <property type="entry name" value="ILWEQ"/>
    <property type="match status" value="1"/>
</dbReference>
<dbReference type="InterPro" id="IPR054060">
    <property type="entry name" value="TLN1-like_RS"/>
</dbReference>
<dbReference type="SUPFAM" id="SSF50729">
    <property type="entry name" value="PH domain-like"/>
    <property type="match status" value="1"/>
</dbReference>
<dbReference type="SUPFAM" id="SSF109885">
    <property type="entry name" value="I/LWEQ domain"/>
    <property type="match status" value="4"/>
</dbReference>
<dbReference type="Gene3D" id="1.20.80.10">
    <property type="match status" value="1"/>
</dbReference>
<keyword evidence="8" id="KW-1185">Reference proteome</keyword>
<gene>
    <name evidence="6" type="ORF">DME_LOCUS8353</name>
</gene>
<dbReference type="GO" id="GO:0051015">
    <property type="term" value="F:actin filament binding"/>
    <property type="evidence" value="ECO:0007669"/>
    <property type="project" value="InterPro"/>
</dbReference>
<dbReference type="SUPFAM" id="SSF54236">
    <property type="entry name" value="Ubiquitin-like"/>
    <property type="match status" value="1"/>
</dbReference>
<dbReference type="Pfam" id="PF21896">
    <property type="entry name" value="Talin_IBS2B"/>
    <property type="match status" value="2"/>
</dbReference>
<dbReference type="EMBL" id="UYYG01001167">
    <property type="protein sequence ID" value="VDN58380.1"/>
    <property type="molecule type" value="Genomic_DNA"/>
</dbReference>
<dbReference type="PROSITE" id="PS50945">
    <property type="entry name" value="I_LWEQ"/>
    <property type="match status" value="1"/>
</dbReference>
<dbReference type="Gene3D" id="1.20.120.230">
    <property type="entry name" value="Alpha-catenin/vinculin-like"/>
    <property type="match status" value="4"/>
</dbReference>
<dbReference type="FunFam" id="2.30.29.30:FF:000028">
    <property type="entry name" value="Talin 2"/>
    <property type="match status" value="1"/>
</dbReference>
<dbReference type="FunFam" id="1.20.1420.10:FF:000002">
    <property type="entry name" value="Talin 2"/>
    <property type="match status" value="1"/>
</dbReference>
<dbReference type="SUPFAM" id="SSF47220">
    <property type="entry name" value="alpha-catenin/vinculin-like"/>
    <property type="match status" value="3"/>
</dbReference>
<dbReference type="InterPro" id="IPR019748">
    <property type="entry name" value="FERM_central"/>
</dbReference>
<dbReference type="GO" id="GO:0005886">
    <property type="term" value="C:plasma membrane"/>
    <property type="evidence" value="ECO:0007669"/>
    <property type="project" value="TreeGrafter"/>
</dbReference>
<dbReference type="Pfam" id="PF02174">
    <property type="entry name" value="IRS"/>
    <property type="match status" value="1"/>
</dbReference>
<dbReference type="InterPro" id="IPR035964">
    <property type="entry name" value="I/LWEQ_dom_sf"/>
</dbReference>
<dbReference type="Pfam" id="PF25177">
    <property type="entry name" value="Talin_VBS2"/>
    <property type="match status" value="1"/>
</dbReference>
<dbReference type="CDD" id="cd10569">
    <property type="entry name" value="FERM_C_Talin"/>
    <property type="match status" value="1"/>
</dbReference>
<dbReference type="Pfam" id="PF16511">
    <property type="entry name" value="FERM_f0"/>
    <property type="match status" value="1"/>
</dbReference>
<dbReference type="STRING" id="318479.A0A158Q4B3"/>
<dbReference type="SUPFAM" id="SSF109880">
    <property type="entry name" value="A middle domain of Talin 1"/>
    <property type="match status" value="1"/>
</dbReference>
<evidence type="ECO:0000313" key="6">
    <source>
        <dbReference type="EMBL" id="VDN58380.1"/>
    </source>
</evidence>
<dbReference type="Gene3D" id="3.10.20.90">
    <property type="entry name" value="Phosphatidylinositol 3-kinase Catalytic Subunit, Chain A, domain 1"/>
    <property type="match status" value="2"/>
</dbReference>
<dbReference type="InterPro" id="IPR029071">
    <property type="entry name" value="Ubiquitin-like_domsf"/>
</dbReference>